<dbReference type="Gene3D" id="2.160.20.10">
    <property type="entry name" value="Single-stranded right-handed beta-helix, Pectin lyase-like"/>
    <property type="match status" value="2"/>
</dbReference>
<evidence type="ECO:0000256" key="3">
    <source>
        <dbReference type="ARBA" id="ARBA00022786"/>
    </source>
</evidence>
<dbReference type="PANTHER" id="PTHR22990:SF15">
    <property type="entry name" value="F-BOX ONLY PROTEIN 10"/>
    <property type="match status" value="1"/>
</dbReference>
<keyword evidence="2" id="KW-0677">Repeat</keyword>
<dbReference type="Proteomes" id="UP000266841">
    <property type="component" value="Unassembled WGS sequence"/>
</dbReference>
<dbReference type="InterPro" id="IPR051550">
    <property type="entry name" value="SCF-Subunits/Alg-Epimerases"/>
</dbReference>
<feature type="non-terminal residue" evidence="5">
    <location>
        <position position="1"/>
    </location>
</feature>
<dbReference type="NCBIfam" id="TIGR03804">
    <property type="entry name" value="para_beta_helix"/>
    <property type="match status" value="3"/>
</dbReference>
<proteinExistence type="predicted"/>
<dbReference type="InterPro" id="IPR007742">
    <property type="entry name" value="NosD_dom"/>
</dbReference>
<reference evidence="5 6" key="1">
    <citation type="journal article" date="2012" name="Genome Biol.">
        <title>Genome and low-iron response of an oceanic diatom adapted to chronic iron limitation.</title>
        <authorList>
            <person name="Lommer M."/>
            <person name="Specht M."/>
            <person name="Roy A.S."/>
            <person name="Kraemer L."/>
            <person name="Andreson R."/>
            <person name="Gutowska M.A."/>
            <person name="Wolf J."/>
            <person name="Bergner S.V."/>
            <person name="Schilhabel M.B."/>
            <person name="Klostermeier U.C."/>
            <person name="Beiko R.G."/>
            <person name="Rosenstiel P."/>
            <person name="Hippler M."/>
            <person name="Laroche J."/>
        </authorList>
    </citation>
    <scope>NUCLEOTIDE SEQUENCE [LARGE SCALE GENOMIC DNA]</scope>
    <source>
        <strain evidence="5 6">CCMP1005</strain>
    </source>
</reference>
<dbReference type="EMBL" id="AGNL01005566">
    <property type="protein sequence ID" value="EJK72626.1"/>
    <property type="molecule type" value="Genomic_DNA"/>
</dbReference>
<keyword evidence="3" id="KW-0833">Ubl conjugation pathway</keyword>
<keyword evidence="6" id="KW-1185">Reference proteome</keyword>
<dbReference type="AlphaFoldDB" id="K0TG93"/>
<dbReference type="PANTHER" id="PTHR22990">
    <property type="entry name" value="F-BOX ONLY PROTEIN"/>
    <property type="match status" value="1"/>
</dbReference>
<evidence type="ECO:0000313" key="6">
    <source>
        <dbReference type="Proteomes" id="UP000266841"/>
    </source>
</evidence>
<evidence type="ECO:0000313" key="5">
    <source>
        <dbReference type="EMBL" id="EJK72626.1"/>
    </source>
</evidence>
<gene>
    <name evidence="5" type="ORF">THAOC_05824</name>
</gene>
<sequence>CNSIQNSVSSAVVLFQSSNVTFTANTLVDNKWGMWSNNSTFIAISYNSIWNVSFDGIGLVNAASSSISGNSINNCNGSAISLLDSSYDVSIEDNTLVNTSDWGIEGINATSLAINNSSIDGIGLEDAVSSSISGNQIQDCVRSAVVLFHSSNVTFTANTLVDNKWGIYSENSTFLVVEGNIVNGNEAVGILLLESGLDTKIVNNSVNGNYGGGIKIAGSGDTLIAGNLLDSNKGPGISLCAESQEFEEYFEDANHCISNELIENTVTASANASEIYIGEGSVGTVLKGNVAADEEDDQLLIDNRSPTTLISSDNVPNFAFTLVGPGHCQDSLSQLYDFATFVLENTTLAECEAACGIYDKTDTLVGFEVSSLACLCLFENGYLSGEIPDTLGTCPSSANMCSITGTEGSGVVSSSLPVEEDQYCYKKANYVNTGKAT</sequence>
<evidence type="ECO:0000259" key="4">
    <source>
        <dbReference type="Pfam" id="PF05048"/>
    </source>
</evidence>
<dbReference type="InterPro" id="IPR022441">
    <property type="entry name" value="Para_beta_helix_rpt-2"/>
</dbReference>
<dbReference type="InterPro" id="IPR006626">
    <property type="entry name" value="PbH1"/>
</dbReference>
<accession>K0TG93</accession>
<dbReference type="InterPro" id="IPR012334">
    <property type="entry name" value="Pectin_lyas_fold"/>
</dbReference>
<name>K0TG93_THAOC</name>
<comment type="caution">
    <text evidence="5">The sequence shown here is derived from an EMBL/GenBank/DDBJ whole genome shotgun (WGS) entry which is preliminary data.</text>
</comment>
<feature type="domain" description="Periplasmic copper-binding protein NosD beta helix" evidence="4">
    <location>
        <begin position="6"/>
        <end position="105"/>
    </location>
</feature>
<dbReference type="SUPFAM" id="SSF51126">
    <property type="entry name" value="Pectin lyase-like"/>
    <property type="match status" value="2"/>
</dbReference>
<evidence type="ECO:0000256" key="1">
    <source>
        <dbReference type="ARBA" id="ARBA00004906"/>
    </source>
</evidence>
<dbReference type="InterPro" id="IPR011050">
    <property type="entry name" value="Pectin_lyase_fold/virulence"/>
</dbReference>
<organism evidence="5 6">
    <name type="scientific">Thalassiosira oceanica</name>
    <name type="common">Marine diatom</name>
    <dbReference type="NCBI Taxonomy" id="159749"/>
    <lineage>
        <taxon>Eukaryota</taxon>
        <taxon>Sar</taxon>
        <taxon>Stramenopiles</taxon>
        <taxon>Ochrophyta</taxon>
        <taxon>Bacillariophyta</taxon>
        <taxon>Coscinodiscophyceae</taxon>
        <taxon>Thalassiosirophycidae</taxon>
        <taxon>Thalassiosirales</taxon>
        <taxon>Thalassiosiraceae</taxon>
        <taxon>Thalassiosira</taxon>
    </lineage>
</organism>
<evidence type="ECO:0000256" key="2">
    <source>
        <dbReference type="ARBA" id="ARBA00022737"/>
    </source>
</evidence>
<dbReference type="SMART" id="SM00710">
    <property type="entry name" value="PbH1"/>
    <property type="match status" value="9"/>
</dbReference>
<protein>
    <recommendedName>
        <fullName evidence="4">Periplasmic copper-binding protein NosD beta helix domain-containing protein</fullName>
    </recommendedName>
</protein>
<comment type="pathway">
    <text evidence="1">Protein modification; protein ubiquitination.</text>
</comment>
<dbReference type="Pfam" id="PF05048">
    <property type="entry name" value="NosD"/>
    <property type="match status" value="2"/>
</dbReference>
<feature type="domain" description="Periplasmic copper-binding protein NosD beta helix" evidence="4">
    <location>
        <begin position="116"/>
        <end position="274"/>
    </location>
</feature>